<dbReference type="Gene3D" id="3.30.230.90">
    <property type="match status" value="1"/>
</dbReference>
<dbReference type="PANTHER" id="PTHR31051">
    <property type="entry name" value="PROTEASOME ASSEMBLY CHAPERONE 3"/>
    <property type="match status" value="1"/>
</dbReference>
<proteinExistence type="predicted"/>
<accession>A0A3P3Y9R3</accession>
<name>A0A3P3Y9R3_PLABS</name>
<organism evidence="1 2">
    <name type="scientific">Plasmodiophora brassicae</name>
    <name type="common">Clubroot disease agent</name>
    <dbReference type="NCBI Taxonomy" id="37360"/>
    <lineage>
        <taxon>Eukaryota</taxon>
        <taxon>Sar</taxon>
        <taxon>Rhizaria</taxon>
        <taxon>Endomyxa</taxon>
        <taxon>Phytomyxea</taxon>
        <taxon>Plasmodiophorida</taxon>
        <taxon>Plasmodiophoridae</taxon>
        <taxon>Plasmodiophora</taxon>
    </lineage>
</organism>
<dbReference type="InterPro" id="IPR018788">
    <property type="entry name" value="Proteasome_assmbl_chp_3"/>
</dbReference>
<dbReference type="InterPro" id="IPR053720">
    <property type="entry name" value="Psm_Assembly_Chaperone"/>
</dbReference>
<keyword evidence="1" id="KW-0496">Mitochondrion</keyword>
<dbReference type="Pfam" id="PF10178">
    <property type="entry name" value="PAC3"/>
    <property type="match status" value="1"/>
</dbReference>
<geneLocation type="mitochondrion" evidence="1"/>
<protein>
    <submittedName>
        <fullName evidence="1">Uncharacterized protein</fullName>
    </submittedName>
</protein>
<reference evidence="1 2" key="1">
    <citation type="submission" date="2018-03" db="EMBL/GenBank/DDBJ databases">
        <authorList>
            <person name="Fogelqvist J."/>
        </authorList>
    </citation>
    <scope>NUCLEOTIDE SEQUENCE [LARGE SCALE GENOMIC DNA]</scope>
</reference>
<dbReference type="AlphaFoldDB" id="A0A3P3Y9R3"/>
<dbReference type="GO" id="GO:0043248">
    <property type="term" value="P:proteasome assembly"/>
    <property type="evidence" value="ECO:0007669"/>
    <property type="project" value="InterPro"/>
</dbReference>
<gene>
    <name evidence="1" type="ORF">PLBR_LOCUS4123</name>
</gene>
<dbReference type="Proteomes" id="UP000290189">
    <property type="component" value="Unassembled WGS sequence"/>
</dbReference>
<dbReference type="EMBL" id="OVEO01000006">
    <property type="protein sequence ID" value="SPQ96908.1"/>
    <property type="molecule type" value="Genomic_DNA"/>
</dbReference>
<evidence type="ECO:0000313" key="1">
    <source>
        <dbReference type="EMBL" id="SPQ96908.1"/>
    </source>
</evidence>
<evidence type="ECO:0000313" key="2">
    <source>
        <dbReference type="Proteomes" id="UP000290189"/>
    </source>
</evidence>
<dbReference type="PANTHER" id="PTHR31051:SF1">
    <property type="entry name" value="PROTEASOME ASSEMBLY CHAPERONE 3"/>
    <property type="match status" value="1"/>
</dbReference>
<sequence>MALVHGVSRAGGEHTEVVCQALADAVFVIVTQVGDVSCIVDAEVERAGQDPIHSVRVVLGEYSPVAELVARRILESLSPPRMRLVLSFGLKDRFSTDQVKDLVDAILQHKNW</sequence>